<organism evidence="1 2">
    <name type="scientific">Gossypium anomalum</name>
    <dbReference type="NCBI Taxonomy" id="47600"/>
    <lineage>
        <taxon>Eukaryota</taxon>
        <taxon>Viridiplantae</taxon>
        <taxon>Streptophyta</taxon>
        <taxon>Embryophyta</taxon>
        <taxon>Tracheophyta</taxon>
        <taxon>Spermatophyta</taxon>
        <taxon>Magnoliopsida</taxon>
        <taxon>eudicotyledons</taxon>
        <taxon>Gunneridae</taxon>
        <taxon>Pentapetalae</taxon>
        <taxon>rosids</taxon>
        <taxon>malvids</taxon>
        <taxon>Malvales</taxon>
        <taxon>Malvaceae</taxon>
        <taxon>Malvoideae</taxon>
        <taxon>Gossypium</taxon>
    </lineage>
</organism>
<dbReference type="EMBL" id="JAHUZN010000012">
    <property type="protein sequence ID" value="KAG8475352.1"/>
    <property type="molecule type" value="Genomic_DNA"/>
</dbReference>
<sequence>MGPVTSSGLSATCEQLLGNVPNKFRGSWIEMGWLDDNFKDIKAFASDVEKEQFARAFILRLIRDLRIQECIPAEFLANYNIWQVKVPLIVYTTVEMHESDRVMQ</sequence>
<gene>
    <name evidence="1" type="ORF">CXB51_032163</name>
</gene>
<accession>A0A8J5Y5D5</accession>
<dbReference type="AlphaFoldDB" id="A0A8J5Y5D5"/>
<name>A0A8J5Y5D5_9ROSI</name>
<dbReference type="OrthoDB" id="1001065at2759"/>
<dbReference type="Proteomes" id="UP000701853">
    <property type="component" value="Chromosome 12"/>
</dbReference>
<keyword evidence="2" id="KW-1185">Reference proteome</keyword>
<protein>
    <submittedName>
        <fullName evidence="1">Uncharacterized protein</fullName>
    </submittedName>
</protein>
<comment type="caution">
    <text evidence="1">The sequence shown here is derived from an EMBL/GenBank/DDBJ whole genome shotgun (WGS) entry which is preliminary data.</text>
</comment>
<evidence type="ECO:0000313" key="2">
    <source>
        <dbReference type="Proteomes" id="UP000701853"/>
    </source>
</evidence>
<reference evidence="1 2" key="1">
    <citation type="journal article" date="2021" name="bioRxiv">
        <title>The Gossypium anomalum genome as a resource for cotton improvement and evolutionary analysis of hybrid incompatibility.</title>
        <authorList>
            <person name="Grover C.E."/>
            <person name="Yuan D."/>
            <person name="Arick M.A."/>
            <person name="Miller E.R."/>
            <person name="Hu G."/>
            <person name="Peterson D.G."/>
            <person name="Wendel J.F."/>
            <person name="Udall J.A."/>
        </authorList>
    </citation>
    <scope>NUCLEOTIDE SEQUENCE [LARGE SCALE GENOMIC DNA]</scope>
    <source>
        <strain evidence="1">JFW-Udall</strain>
        <tissue evidence="1">Leaf</tissue>
    </source>
</reference>
<proteinExistence type="predicted"/>
<evidence type="ECO:0000313" key="1">
    <source>
        <dbReference type="EMBL" id="KAG8475352.1"/>
    </source>
</evidence>